<keyword evidence="4" id="KW-0143">Chaperone</keyword>
<proteinExistence type="predicted"/>
<dbReference type="SUPFAM" id="SSF109998">
    <property type="entry name" value="Triger factor/SurA peptide-binding domain-like"/>
    <property type="match status" value="1"/>
</dbReference>
<accession>A0A124FZ08</accession>
<dbReference type="PANTHER" id="PTHR47529">
    <property type="entry name" value="PEPTIDYL-PROLYL CIS-TRANS ISOMERASE D"/>
    <property type="match status" value="1"/>
</dbReference>
<dbReference type="AlphaFoldDB" id="A0A124FZ08"/>
<keyword evidence="5" id="KW-0732">Signal</keyword>
<evidence type="ECO:0000313" key="7">
    <source>
        <dbReference type="Proteomes" id="UP000054705"/>
    </source>
</evidence>
<dbReference type="InterPro" id="IPR052029">
    <property type="entry name" value="PpiD_chaperone"/>
</dbReference>
<sequence length="108" mass="11872">MDKKIKFLFFALVLSVLTVAAAGCGEDVVAVVNGEKITGSELSQQVEQIKTGLEERGLDFSGDQGKELMDSLRKEILNRMISNKLMIQEAKRFGALTPEQVEDKVAKV</sequence>
<evidence type="ECO:0000256" key="5">
    <source>
        <dbReference type="SAM" id="SignalP"/>
    </source>
</evidence>
<protein>
    <submittedName>
        <fullName evidence="6">Parvulin-like peptidyl-prolyl isomerase</fullName>
    </submittedName>
</protein>
<dbReference type="EMBL" id="LGGS01000062">
    <property type="protein sequence ID" value="KUK82857.1"/>
    <property type="molecule type" value="Genomic_DNA"/>
</dbReference>
<keyword evidence="6" id="KW-0413">Isomerase</keyword>
<evidence type="ECO:0000256" key="1">
    <source>
        <dbReference type="ARBA" id="ARBA00004236"/>
    </source>
</evidence>
<evidence type="ECO:0000256" key="4">
    <source>
        <dbReference type="ARBA" id="ARBA00023186"/>
    </source>
</evidence>
<keyword evidence="3" id="KW-0472">Membrane</keyword>
<feature type="non-terminal residue" evidence="6">
    <location>
        <position position="108"/>
    </location>
</feature>
<organism evidence="6 7">
    <name type="scientific">Pelotomaculum thermopropionicum</name>
    <dbReference type="NCBI Taxonomy" id="110500"/>
    <lineage>
        <taxon>Bacteria</taxon>
        <taxon>Bacillati</taxon>
        <taxon>Bacillota</taxon>
        <taxon>Clostridia</taxon>
        <taxon>Eubacteriales</taxon>
        <taxon>Desulfotomaculaceae</taxon>
        <taxon>Pelotomaculum</taxon>
    </lineage>
</organism>
<dbReference type="Proteomes" id="UP000054705">
    <property type="component" value="Unassembled WGS sequence"/>
</dbReference>
<evidence type="ECO:0000256" key="2">
    <source>
        <dbReference type="ARBA" id="ARBA00022475"/>
    </source>
</evidence>
<evidence type="ECO:0000256" key="3">
    <source>
        <dbReference type="ARBA" id="ARBA00023136"/>
    </source>
</evidence>
<feature type="signal peptide" evidence="5">
    <location>
        <begin position="1"/>
        <end position="21"/>
    </location>
</feature>
<dbReference type="GO" id="GO:0016853">
    <property type="term" value="F:isomerase activity"/>
    <property type="evidence" value="ECO:0007669"/>
    <property type="project" value="UniProtKB-KW"/>
</dbReference>
<comment type="caution">
    <text evidence="6">The sequence shown here is derived from an EMBL/GenBank/DDBJ whole genome shotgun (WGS) entry which is preliminary data.</text>
</comment>
<name>A0A124FZ08_9FIRM</name>
<dbReference type="Gene3D" id="1.10.4030.10">
    <property type="entry name" value="Porin chaperone SurA, peptide-binding domain"/>
    <property type="match status" value="1"/>
</dbReference>
<reference evidence="7" key="1">
    <citation type="journal article" date="2015" name="MBio">
        <title>Genome-Resolved Metagenomic Analysis Reveals Roles for Candidate Phyla and Other Microbial Community Members in Biogeochemical Transformations in Oil Reservoirs.</title>
        <authorList>
            <person name="Hu P."/>
            <person name="Tom L."/>
            <person name="Singh A."/>
            <person name="Thomas B.C."/>
            <person name="Baker B.J."/>
            <person name="Piceno Y.M."/>
            <person name="Andersen G.L."/>
            <person name="Banfield J.F."/>
        </authorList>
    </citation>
    <scope>NUCLEOTIDE SEQUENCE [LARGE SCALE GENOMIC DNA]</scope>
</reference>
<comment type="subcellular location">
    <subcellularLocation>
        <location evidence="1">Cell membrane</location>
    </subcellularLocation>
</comment>
<feature type="chain" id="PRO_5007171888" evidence="5">
    <location>
        <begin position="22"/>
        <end position="108"/>
    </location>
</feature>
<dbReference type="PROSITE" id="PS51257">
    <property type="entry name" value="PROKAR_LIPOPROTEIN"/>
    <property type="match status" value="1"/>
</dbReference>
<dbReference type="Pfam" id="PF13623">
    <property type="entry name" value="SurA_N_2"/>
    <property type="match status" value="1"/>
</dbReference>
<dbReference type="PANTHER" id="PTHR47529:SF1">
    <property type="entry name" value="PERIPLASMIC CHAPERONE PPID"/>
    <property type="match status" value="1"/>
</dbReference>
<evidence type="ECO:0000313" key="6">
    <source>
        <dbReference type="EMBL" id="KUK82857.1"/>
    </source>
</evidence>
<gene>
    <name evidence="6" type="ORF">XD97_0328</name>
</gene>
<dbReference type="GO" id="GO:0005886">
    <property type="term" value="C:plasma membrane"/>
    <property type="evidence" value="ECO:0007669"/>
    <property type="project" value="UniProtKB-SubCell"/>
</dbReference>
<dbReference type="InterPro" id="IPR027304">
    <property type="entry name" value="Trigger_fact/SurA_dom_sf"/>
</dbReference>
<keyword evidence="2" id="KW-1003">Cell membrane</keyword>